<feature type="transmembrane region" description="Helical" evidence="9">
    <location>
        <begin position="353"/>
        <end position="372"/>
    </location>
</feature>
<dbReference type="Pfam" id="PF00005">
    <property type="entry name" value="ABC_tran"/>
    <property type="match status" value="1"/>
</dbReference>
<dbReference type="CDD" id="cd18595">
    <property type="entry name" value="ABC_6TM_MRP1_2_3_6_D1_like"/>
    <property type="match status" value="1"/>
</dbReference>
<dbReference type="InterPro" id="IPR003593">
    <property type="entry name" value="AAA+_ATPase"/>
</dbReference>
<sequence length="774" mass="86001">MVLAVVLIQFGRQQGVRCSGVLCLYWFLHLITASVILYSKIVRHVWQTANNDNISFMHSTTFAMFALVVTTQFILSALVDKRPDSAEYDPNECPEDSASCLSVLTFWWFTGLVVKGYRRDLVHEDLWTLNKRDTSKHVSNLFEREWQQEMLKYQRSMKSTHSIKVKASEAEIQLTLLHPRSDAGDSDSKVESPSHTYQPGLVAALARTFGTSFLPAIVLKILFDILTFVNPLLLKLLIGFIADKTEHQWKGVLYALLLFVVAMVQSMLLHQYFHICFCVGMRVRTAVIAAVYHKALKLSNSARQSSTVGEIVNLMSVDAQRFQELTNYLNMLWSGPFQMSVCLYFLWAILGPSVLAGIAVMVLLVPINGYIAKATRKLQMEQMKHKDSRIKLMSEILNGIKVLKLYAWELAFLDKVLGIRSKELKVLKKAAYLNAASSFTWSCAPVLVSLTTFSVYVLSSPDNVLDAEKAFVSLALFNIMRFPLNMVPMLMASLVQVSVSVKRLKNFLKNEELDPKNLTIKSDSDHAISISNGSYTWGESGENGTLRNIDLQVQEGRLIAVVGVVGSGKSSLLSAMLGEMNTLGGDTIVKGSVAFAAQQAWIQNATLKENITFGKPQGNGVRYQKVLEACALMPDLEILPGRDDTEIGEKGINLSGGQKQRVSLARAVFTDADIYLLDDPLSAVDSHVGKHIFDKVIGPNGLLKNKTRILVTHSISFLPQVDQIVVISDGQITEQGTYQQLLSHKGPFSEILQTYGTEAEEGDDTNNIDSKSHS</sequence>
<name>A0AAD9UFP8_RIDPI</name>
<keyword evidence="4" id="KW-0677">Repeat</keyword>
<dbReference type="PROSITE" id="PS50893">
    <property type="entry name" value="ABC_TRANSPORTER_2"/>
    <property type="match status" value="1"/>
</dbReference>
<proteinExistence type="predicted"/>
<feature type="transmembrane region" description="Helical" evidence="9">
    <location>
        <begin position="470"/>
        <end position="495"/>
    </location>
</feature>
<gene>
    <name evidence="12" type="ORF">NP493_160g03030</name>
</gene>
<dbReference type="GO" id="GO:0016887">
    <property type="term" value="F:ATP hydrolysis activity"/>
    <property type="evidence" value="ECO:0007669"/>
    <property type="project" value="InterPro"/>
</dbReference>
<evidence type="ECO:0000313" key="12">
    <source>
        <dbReference type="EMBL" id="KAK2187609.1"/>
    </source>
</evidence>
<feature type="transmembrane region" description="Helical" evidence="9">
    <location>
        <begin position="430"/>
        <end position="458"/>
    </location>
</feature>
<dbReference type="CDD" id="cd03250">
    <property type="entry name" value="ABCC_MRP_domain1"/>
    <property type="match status" value="1"/>
</dbReference>
<feature type="domain" description="ABC transporter" evidence="10">
    <location>
        <begin position="528"/>
        <end position="754"/>
    </location>
</feature>
<dbReference type="GO" id="GO:0005524">
    <property type="term" value="F:ATP binding"/>
    <property type="evidence" value="ECO:0007669"/>
    <property type="project" value="UniProtKB-KW"/>
</dbReference>
<comment type="caution">
    <text evidence="12">The sequence shown here is derived from an EMBL/GenBank/DDBJ whole genome shotgun (WGS) entry which is preliminary data.</text>
</comment>
<evidence type="ECO:0000259" key="11">
    <source>
        <dbReference type="PROSITE" id="PS50929"/>
    </source>
</evidence>
<evidence type="ECO:0000256" key="3">
    <source>
        <dbReference type="ARBA" id="ARBA00022692"/>
    </source>
</evidence>
<dbReference type="EMBL" id="JAODUO010000160">
    <property type="protein sequence ID" value="KAK2187609.1"/>
    <property type="molecule type" value="Genomic_DNA"/>
</dbReference>
<dbReference type="Pfam" id="PF00664">
    <property type="entry name" value="ABC_membrane"/>
    <property type="match status" value="1"/>
</dbReference>
<keyword evidence="8 9" id="KW-0472">Membrane</keyword>
<dbReference type="InterPro" id="IPR011527">
    <property type="entry name" value="ABC1_TM_dom"/>
</dbReference>
<keyword evidence="7 9" id="KW-1133">Transmembrane helix</keyword>
<protein>
    <submittedName>
        <fullName evidence="12">Uncharacterized protein</fullName>
    </submittedName>
</protein>
<dbReference type="InterPro" id="IPR036640">
    <property type="entry name" value="ABC1_TM_sf"/>
</dbReference>
<accession>A0AAD9UFP8</accession>
<keyword evidence="2" id="KW-0813">Transport</keyword>
<feature type="domain" description="ABC transmembrane type-1" evidence="11">
    <location>
        <begin position="216"/>
        <end position="496"/>
    </location>
</feature>
<dbReference type="GO" id="GO:0140359">
    <property type="term" value="F:ABC-type transporter activity"/>
    <property type="evidence" value="ECO:0007669"/>
    <property type="project" value="InterPro"/>
</dbReference>
<keyword evidence="3 9" id="KW-0812">Transmembrane</keyword>
<feature type="transmembrane region" description="Helical" evidence="9">
    <location>
        <begin position="61"/>
        <end position="79"/>
    </location>
</feature>
<organism evidence="12 13">
    <name type="scientific">Ridgeia piscesae</name>
    <name type="common">Tubeworm</name>
    <dbReference type="NCBI Taxonomy" id="27915"/>
    <lineage>
        <taxon>Eukaryota</taxon>
        <taxon>Metazoa</taxon>
        <taxon>Spiralia</taxon>
        <taxon>Lophotrochozoa</taxon>
        <taxon>Annelida</taxon>
        <taxon>Polychaeta</taxon>
        <taxon>Sedentaria</taxon>
        <taxon>Canalipalpata</taxon>
        <taxon>Sabellida</taxon>
        <taxon>Siboglinidae</taxon>
        <taxon>Ridgeia</taxon>
    </lineage>
</organism>
<dbReference type="SUPFAM" id="SSF90123">
    <property type="entry name" value="ABC transporter transmembrane region"/>
    <property type="match status" value="1"/>
</dbReference>
<dbReference type="SUPFAM" id="SSF52540">
    <property type="entry name" value="P-loop containing nucleoside triphosphate hydrolases"/>
    <property type="match status" value="1"/>
</dbReference>
<evidence type="ECO:0000313" key="13">
    <source>
        <dbReference type="Proteomes" id="UP001209878"/>
    </source>
</evidence>
<dbReference type="PROSITE" id="PS50929">
    <property type="entry name" value="ABC_TM1F"/>
    <property type="match status" value="1"/>
</dbReference>
<evidence type="ECO:0000256" key="8">
    <source>
        <dbReference type="ARBA" id="ARBA00023136"/>
    </source>
</evidence>
<dbReference type="InterPro" id="IPR017871">
    <property type="entry name" value="ABC_transporter-like_CS"/>
</dbReference>
<comment type="subcellular location">
    <subcellularLocation>
        <location evidence="1">Vacuole membrane</location>
        <topology evidence="1">Multi-pass membrane protein</topology>
    </subcellularLocation>
</comment>
<dbReference type="PANTHER" id="PTHR24223:SF443">
    <property type="entry name" value="MULTIDRUG-RESISTANCE LIKE PROTEIN 1, ISOFORM I"/>
    <property type="match status" value="1"/>
</dbReference>
<evidence type="ECO:0000256" key="2">
    <source>
        <dbReference type="ARBA" id="ARBA00022448"/>
    </source>
</evidence>
<feature type="transmembrane region" description="Helical" evidence="9">
    <location>
        <begin position="253"/>
        <end position="273"/>
    </location>
</feature>
<dbReference type="Gene3D" id="1.20.1560.10">
    <property type="entry name" value="ABC transporter type 1, transmembrane domain"/>
    <property type="match status" value="1"/>
</dbReference>
<dbReference type="InterPro" id="IPR027417">
    <property type="entry name" value="P-loop_NTPase"/>
</dbReference>
<evidence type="ECO:0000256" key="7">
    <source>
        <dbReference type="ARBA" id="ARBA00022989"/>
    </source>
</evidence>
<dbReference type="Proteomes" id="UP001209878">
    <property type="component" value="Unassembled WGS sequence"/>
</dbReference>
<evidence type="ECO:0000256" key="5">
    <source>
        <dbReference type="ARBA" id="ARBA00022741"/>
    </source>
</evidence>
<keyword evidence="6" id="KW-0067">ATP-binding</keyword>
<evidence type="ECO:0000256" key="4">
    <source>
        <dbReference type="ARBA" id="ARBA00022737"/>
    </source>
</evidence>
<dbReference type="GO" id="GO:0005774">
    <property type="term" value="C:vacuolar membrane"/>
    <property type="evidence" value="ECO:0007669"/>
    <property type="project" value="UniProtKB-SubCell"/>
</dbReference>
<evidence type="ECO:0000259" key="10">
    <source>
        <dbReference type="PROSITE" id="PS50893"/>
    </source>
</evidence>
<evidence type="ECO:0000256" key="6">
    <source>
        <dbReference type="ARBA" id="ARBA00022840"/>
    </source>
</evidence>
<dbReference type="FunFam" id="1.20.1560.10:FF:000007">
    <property type="entry name" value="ATP-binding cassette subfamily C member 1"/>
    <property type="match status" value="1"/>
</dbReference>
<keyword evidence="5" id="KW-0547">Nucleotide-binding</keyword>
<evidence type="ECO:0000256" key="1">
    <source>
        <dbReference type="ARBA" id="ARBA00004128"/>
    </source>
</evidence>
<dbReference type="FunFam" id="3.40.50.300:FF:000293">
    <property type="entry name" value="ATP binding cassette subfamily C member 1"/>
    <property type="match status" value="1"/>
</dbReference>
<evidence type="ECO:0000256" key="9">
    <source>
        <dbReference type="SAM" id="Phobius"/>
    </source>
</evidence>
<dbReference type="PANTHER" id="PTHR24223">
    <property type="entry name" value="ATP-BINDING CASSETTE SUB-FAMILY C"/>
    <property type="match status" value="1"/>
</dbReference>
<dbReference type="PROSITE" id="PS00211">
    <property type="entry name" value="ABC_TRANSPORTER_1"/>
    <property type="match status" value="1"/>
</dbReference>
<dbReference type="Gene3D" id="3.40.50.300">
    <property type="entry name" value="P-loop containing nucleotide triphosphate hydrolases"/>
    <property type="match status" value="1"/>
</dbReference>
<reference evidence="12" key="1">
    <citation type="journal article" date="2023" name="Mol. Biol. Evol.">
        <title>Third-Generation Sequencing Reveals the Adaptive Role of the Epigenome in Three Deep-Sea Polychaetes.</title>
        <authorList>
            <person name="Perez M."/>
            <person name="Aroh O."/>
            <person name="Sun Y."/>
            <person name="Lan Y."/>
            <person name="Juniper S.K."/>
            <person name="Young C.R."/>
            <person name="Angers B."/>
            <person name="Qian P.Y."/>
        </authorList>
    </citation>
    <scope>NUCLEOTIDE SEQUENCE</scope>
    <source>
        <strain evidence="12">R07B-5</strain>
    </source>
</reference>
<dbReference type="InterPro" id="IPR050173">
    <property type="entry name" value="ABC_transporter_C-like"/>
</dbReference>
<feature type="transmembrane region" description="Helical" evidence="9">
    <location>
        <begin position="21"/>
        <end position="41"/>
    </location>
</feature>
<dbReference type="InterPro" id="IPR003439">
    <property type="entry name" value="ABC_transporter-like_ATP-bd"/>
</dbReference>
<dbReference type="AlphaFoldDB" id="A0AAD9UFP8"/>
<dbReference type="SMART" id="SM00382">
    <property type="entry name" value="AAA"/>
    <property type="match status" value="1"/>
</dbReference>
<keyword evidence="13" id="KW-1185">Reference proteome</keyword>